<dbReference type="EMBL" id="MU853674">
    <property type="protein sequence ID" value="KAK4139261.1"/>
    <property type="molecule type" value="Genomic_DNA"/>
</dbReference>
<dbReference type="PANTHER" id="PTHR37781:SF1">
    <property type="entry name" value="ADR380WP"/>
    <property type="match status" value="1"/>
</dbReference>
<name>A0AAN6UWR0_9PEZI</name>
<dbReference type="AlphaFoldDB" id="A0AAN6UWR0"/>
<gene>
    <name evidence="2" type="ORF">C8A04DRAFT_40857</name>
</gene>
<organism evidence="2 3">
    <name type="scientific">Dichotomopilus funicola</name>
    <dbReference type="NCBI Taxonomy" id="1934379"/>
    <lineage>
        <taxon>Eukaryota</taxon>
        <taxon>Fungi</taxon>
        <taxon>Dikarya</taxon>
        <taxon>Ascomycota</taxon>
        <taxon>Pezizomycotina</taxon>
        <taxon>Sordariomycetes</taxon>
        <taxon>Sordariomycetidae</taxon>
        <taxon>Sordariales</taxon>
        <taxon>Chaetomiaceae</taxon>
        <taxon>Dichotomopilus</taxon>
    </lineage>
</organism>
<dbReference type="Pfam" id="PF17110">
    <property type="entry name" value="TFB6"/>
    <property type="match status" value="1"/>
</dbReference>
<feature type="compositionally biased region" description="Low complexity" evidence="1">
    <location>
        <begin position="26"/>
        <end position="37"/>
    </location>
</feature>
<dbReference type="GeneID" id="87821697"/>
<dbReference type="GO" id="GO:0005675">
    <property type="term" value="C:transcription factor TFIIH holo complex"/>
    <property type="evidence" value="ECO:0007669"/>
    <property type="project" value="TreeGrafter"/>
</dbReference>
<evidence type="ECO:0008006" key="4">
    <source>
        <dbReference type="Google" id="ProtNLM"/>
    </source>
</evidence>
<comment type="caution">
    <text evidence="2">The sequence shown here is derived from an EMBL/GenBank/DDBJ whole genome shotgun (WGS) entry which is preliminary data.</text>
</comment>
<dbReference type="RefSeq" id="XP_062632632.1">
    <property type="nucleotide sequence ID" value="XM_062785084.1"/>
</dbReference>
<feature type="region of interest" description="Disordered" evidence="1">
    <location>
        <begin position="1"/>
        <end position="57"/>
    </location>
</feature>
<accession>A0AAN6UWR0</accession>
<reference evidence="2" key="2">
    <citation type="submission" date="2023-05" db="EMBL/GenBank/DDBJ databases">
        <authorList>
            <consortium name="Lawrence Berkeley National Laboratory"/>
            <person name="Steindorff A."/>
            <person name="Hensen N."/>
            <person name="Bonometti L."/>
            <person name="Westerberg I."/>
            <person name="Brannstrom I.O."/>
            <person name="Guillou S."/>
            <person name="Cros-Aarteil S."/>
            <person name="Calhoun S."/>
            <person name="Haridas S."/>
            <person name="Kuo A."/>
            <person name="Mondo S."/>
            <person name="Pangilinan J."/>
            <person name="Riley R."/>
            <person name="Labutti K."/>
            <person name="Andreopoulos B."/>
            <person name="Lipzen A."/>
            <person name="Chen C."/>
            <person name="Yanf M."/>
            <person name="Daum C."/>
            <person name="Ng V."/>
            <person name="Clum A."/>
            <person name="Ohm R."/>
            <person name="Martin F."/>
            <person name="Silar P."/>
            <person name="Natvig D."/>
            <person name="Lalanne C."/>
            <person name="Gautier V."/>
            <person name="Ament-Velasquez S.L."/>
            <person name="Kruys A."/>
            <person name="Hutchinson M.I."/>
            <person name="Powell A.J."/>
            <person name="Barry K."/>
            <person name="Miller A.N."/>
            <person name="Grigoriev I.V."/>
            <person name="Debuchy R."/>
            <person name="Gladieux P."/>
            <person name="Thoren M.H."/>
            <person name="Johannesson H."/>
        </authorList>
    </citation>
    <scope>NUCLEOTIDE SEQUENCE</scope>
    <source>
        <strain evidence="2">CBS 141.50</strain>
    </source>
</reference>
<sequence>MAESSNVPHSSVGGGGFIPALPSPAPTTSTTASLPSAGLPHPRSRALRPGSSKEDQVRNFVSERMAHITRRFIKKFKTGATGDDVGEGDAHVDEDGDDGVEGYSSIDELSKDLDEVIGVVWLSGTPNIQIPSLLNIASEFNTWMAGLPASANPVFKTLHKLDHCFASLLSGEDIETHESLPGFENGLRSGMSRTDMVRCKSTVQNARVVVVDVMSRRHAMGVIREAEGEPTEDTEDSGLDGPGGTWNDEGEEDLYMDVARVYEHTLVKLGDTLGESGVADVEMSAD</sequence>
<protein>
    <recommendedName>
        <fullName evidence="4">Meiotic recombination protein DMC1</fullName>
    </recommendedName>
</protein>
<keyword evidence="3" id="KW-1185">Reference proteome</keyword>
<evidence type="ECO:0000256" key="1">
    <source>
        <dbReference type="SAM" id="MobiDB-lite"/>
    </source>
</evidence>
<feature type="compositionally biased region" description="Acidic residues" evidence="1">
    <location>
        <begin position="228"/>
        <end position="238"/>
    </location>
</feature>
<dbReference type="PANTHER" id="PTHR37781">
    <property type="entry name" value="TFIIH COMPLEX SUBUNIT"/>
    <property type="match status" value="1"/>
</dbReference>
<reference evidence="2" key="1">
    <citation type="journal article" date="2023" name="Mol. Phylogenet. Evol.">
        <title>Genome-scale phylogeny and comparative genomics of the fungal order Sordariales.</title>
        <authorList>
            <person name="Hensen N."/>
            <person name="Bonometti L."/>
            <person name="Westerberg I."/>
            <person name="Brannstrom I.O."/>
            <person name="Guillou S."/>
            <person name="Cros-Aarteil S."/>
            <person name="Calhoun S."/>
            <person name="Haridas S."/>
            <person name="Kuo A."/>
            <person name="Mondo S."/>
            <person name="Pangilinan J."/>
            <person name="Riley R."/>
            <person name="LaButti K."/>
            <person name="Andreopoulos B."/>
            <person name="Lipzen A."/>
            <person name="Chen C."/>
            <person name="Yan M."/>
            <person name="Daum C."/>
            <person name="Ng V."/>
            <person name="Clum A."/>
            <person name="Steindorff A."/>
            <person name="Ohm R.A."/>
            <person name="Martin F."/>
            <person name="Silar P."/>
            <person name="Natvig D.O."/>
            <person name="Lalanne C."/>
            <person name="Gautier V."/>
            <person name="Ament-Velasquez S.L."/>
            <person name="Kruys A."/>
            <person name="Hutchinson M.I."/>
            <person name="Powell A.J."/>
            <person name="Barry K."/>
            <person name="Miller A.N."/>
            <person name="Grigoriev I.V."/>
            <person name="Debuchy R."/>
            <person name="Gladieux P."/>
            <person name="Hiltunen Thoren M."/>
            <person name="Johannesson H."/>
        </authorList>
    </citation>
    <scope>NUCLEOTIDE SEQUENCE</scope>
    <source>
        <strain evidence="2">CBS 141.50</strain>
    </source>
</reference>
<evidence type="ECO:0000313" key="3">
    <source>
        <dbReference type="Proteomes" id="UP001302676"/>
    </source>
</evidence>
<feature type="region of interest" description="Disordered" evidence="1">
    <location>
        <begin position="223"/>
        <end position="250"/>
    </location>
</feature>
<dbReference type="Proteomes" id="UP001302676">
    <property type="component" value="Unassembled WGS sequence"/>
</dbReference>
<dbReference type="InterPro" id="IPR031349">
    <property type="entry name" value="Tfb6"/>
</dbReference>
<proteinExistence type="predicted"/>
<evidence type="ECO:0000313" key="2">
    <source>
        <dbReference type="EMBL" id="KAK4139261.1"/>
    </source>
</evidence>